<dbReference type="Proteomes" id="UP000887116">
    <property type="component" value="Unassembled WGS sequence"/>
</dbReference>
<dbReference type="AlphaFoldDB" id="A0A8X6JP95"/>
<keyword evidence="2" id="KW-1185">Reference proteome</keyword>
<evidence type="ECO:0000313" key="2">
    <source>
        <dbReference type="Proteomes" id="UP000887116"/>
    </source>
</evidence>
<dbReference type="EMBL" id="BMAO01007220">
    <property type="protein sequence ID" value="GFR14451.1"/>
    <property type="molecule type" value="Genomic_DNA"/>
</dbReference>
<gene>
    <name evidence="1" type="ORF">TNCT_269991</name>
</gene>
<accession>A0A8X6JP95</accession>
<protein>
    <submittedName>
        <fullName evidence="1">Uncharacterized protein</fullName>
    </submittedName>
</protein>
<evidence type="ECO:0000313" key="1">
    <source>
        <dbReference type="EMBL" id="GFR14451.1"/>
    </source>
</evidence>
<reference evidence="1" key="1">
    <citation type="submission" date="2020-07" db="EMBL/GenBank/DDBJ databases">
        <title>Multicomponent nature underlies the extraordinary mechanical properties of spider dragline silk.</title>
        <authorList>
            <person name="Kono N."/>
            <person name="Nakamura H."/>
            <person name="Mori M."/>
            <person name="Yoshida Y."/>
            <person name="Ohtoshi R."/>
            <person name="Malay A.D."/>
            <person name="Moran D.A.P."/>
            <person name="Tomita M."/>
            <person name="Numata K."/>
            <person name="Arakawa K."/>
        </authorList>
    </citation>
    <scope>NUCLEOTIDE SEQUENCE</scope>
</reference>
<comment type="caution">
    <text evidence="1">The sequence shown here is derived from an EMBL/GenBank/DDBJ whole genome shotgun (WGS) entry which is preliminary data.</text>
</comment>
<name>A0A8X6JP95_TRICU</name>
<sequence>MNPFLGRIIRDFPSLKCQQFHHQSLVESLSKGTHSVTPGSGRPGVTTVRENRYICVTARPSSLRVATSSGIVKSRQAFCKNLHESHKYFIKPSIQVPLTSLHIRARLQWGQYYIHWSPQKPLYSFSMIPDSV</sequence>
<proteinExistence type="predicted"/>
<organism evidence="1 2">
    <name type="scientific">Trichonephila clavata</name>
    <name type="common">Joro spider</name>
    <name type="synonym">Nephila clavata</name>
    <dbReference type="NCBI Taxonomy" id="2740835"/>
    <lineage>
        <taxon>Eukaryota</taxon>
        <taxon>Metazoa</taxon>
        <taxon>Ecdysozoa</taxon>
        <taxon>Arthropoda</taxon>
        <taxon>Chelicerata</taxon>
        <taxon>Arachnida</taxon>
        <taxon>Araneae</taxon>
        <taxon>Araneomorphae</taxon>
        <taxon>Entelegynae</taxon>
        <taxon>Araneoidea</taxon>
        <taxon>Nephilidae</taxon>
        <taxon>Trichonephila</taxon>
    </lineage>
</organism>